<dbReference type="Pfam" id="PF10557">
    <property type="entry name" value="Cullin_Nedd8"/>
    <property type="match status" value="1"/>
</dbReference>
<organism evidence="7 8">
    <name type="scientific">Hypsibius exemplaris</name>
    <name type="common">Freshwater tardigrade</name>
    <dbReference type="NCBI Taxonomy" id="2072580"/>
    <lineage>
        <taxon>Eukaryota</taxon>
        <taxon>Metazoa</taxon>
        <taxon>Ecdysozoa</taxon>
        <taxon>Tardigrada</taxon>
        <taxon>Eutardigrada</taxon>
        <taxon>Parachela</taxon>
        <taxon>Hypsibioidea</taxon>
        <taxon>Hypsibiidae</taxon>
        <taxon>Hypsibius</taxon>
    </lineage>
</organism>
<evidence type="ECO:0000256" key="5">
    <source>
        <dbReference type="RuleBase" id="RU003829"/>
    </source>
</evidence>
<comment type="caution">
    <text evidence="7">The sequence shown here is derived from an EMBL/GenBank/DDBJ whole genome shotgun (WGS) entry which is preliminary data.</text>
</comment>
<feature type="domain" description="Cullin family profile" evidence="6">
    <location>
        <begin position="118"/>
        <end position="368"/>
    </location>
</feature>
<dbReference type="InterPro" id="IPR036317">
    <property type="entry name" value="Cullin_homology_sf"/>
</dbReference>
<reference evidence="8" key="1">
    <citation type="submission" date="2017-01" db="EMBL/GenBank/DDBJ databases">
        <title>Comparative genomics of anhydrobiosis in the tardigrade Hypsibius dujardini.</title>
        <authorList>
            <person name="Yoshida Y."/>
            <person name="Koutsovoulos G."/>
            <person name="Laetsch D."/>
            <person name="Stevens L."/>
            <person name="Kumar S."/>
            <person name="Horikawa D."/>
            <person name="Ishino K."/>
            <person name="Komine S."/>
            <person name="Tomita M."/>
            <person name="Blaxter M."/>
            <person name="Arakawa K."/>
        </authorList>
    </citation>
    <scope>NUCLEOTIDE SEQUENCE [LARGE SCALE GENOMIC DNA]</scope>
    <source>
        <strain evidence="8">Z151</strain>
    </source>
</reference>
<sequence length="503" mass="57825">MFKTFNRVNEGVPIMLAPISQYLRQQGASLMAEGSVNSKNAVQLIQVSDSRYATHVDRYANANRRKIRTAKTAKPANVSVGLEKGSNDLFLEKSFKKDQRFRRMIAADFEYFFNLNKRAPELLSLFIDEQLKNGNKNLTEQQINTTLAQSMTLFRYLHEKDVFERFYKHHLARRLLASRTTPDESEKAMLSKLRHECGYSYTSKLEGMYRDILVSATFNDKFRDFCFQSDIPPLSIDLSVQVLTTGFWPMPPATANVHLPNDIQKGFLEFRKLYLDTHNGRQLSLQNNLGTAEMSAEFYGAPAINEKAPIETSPATAKMVRRHILQVTTYQMCVLMLFNQQPEWSYQDILTASAIPEKDLKRTIATLSTGKIRILLKLGGGKFTAENATCFIINDSFYSPLYKVKVNSGVKLDFKEEQQDEEMREAKDKLESDRRHEVDAAIIRIMKGRQQLDHSELVAELNVQLRHRFTPTMDMVKKSIEGLIAKDYLSRTDENRSIYRYVA</sequence>
<evidence type="ECO:0000256" key="4">
    <source>
        <dbReference type="PROSITE-ProRule" id="PRU00330"/>
    </source>
</evidence>
<keyword evidence="3" id="KW-0832">Ubl conjugation</keyword>
<comment type="similarity">
    <text evidence="1 4 5">Belongs to the cullin family.</text>
</comment>
<dbReference type="PROSITE" id="PS50069">
    <property type="entry name" value="CULLIN_2"/>
    <property type="match status" value="1"/>
</dbReference>
<dbReference type="GO" id="GO:0006511">
    <property type="term" value="P:ubiquitin-dependent protein catabolic process"/>
    <property type="evidence" value="ECO:0007669"/>
    <property type="project" value="InterPro"/>
</dbReference>
<dbReference type="SUPFAM" id="SSF74788">
    <property type="entry name" value="Cullin repeat-like"/>
    <property type="match status" value="1"/>
</dbReference>
<dbReference type="FunFam" id="1.20.1310.10:FF:000002">
    <property type="entry name" value="cullin-3 isoform X1"/>
    <property type="match status" value="1"/>
</dbReference>
<dbReference type="Proteomes" id="UP000192578">
    <property type="component" value="Unassembled WGS sequence"/>
</dbReference>
<name>A0A1W0WR51_HYPEX</name>
<evidence type="ECO:0000313" key="7">
    <source>
        <dbReference type="EMBL" id="OQV17685.1"/>
    </source>
</evidence>
<dbReference type="GO" id="GO:0031625">
    <property type="term" value="F:ubiquitin protein ligase binding"/>
    <property type="evidence" value="ECO:0007669"/>
    <property type="project" value="InterPro"/>
</dbReference>
<dbReference type="Gene3D" id="1.10.10.10">
    <property type="entry name" value="Winged helix-like DNA-binding domain superfamily/Winged helix DNA-binding domain"/>
    <property type="match status" value="1"/>
</dbReference>
<evidence type="ECO:0000256" key="2">
    <source>
        <dbReference type="ARBA" id="ARBA00022499"/>
    </source>
</evidence>
<evidence type="ECO:0000313" key="8">
    <source>
        <dbReference type="Proteomes" id="UP000192578"/>
    </source>
</evidence>
<evidence type="ECO:0000256" key="1">
    <source>
        <dbReference type="ARBA" id="ARBA00006019"/>
    </source>
</evidence>
<dbReference type="InterPro" id="IPR019559">
    <property type="entry name" value="Cullin_neddylation_domain"/>
</dbReference>
<dbReference type="InterPro" id="IPR036388">
    <property type="entry name" value="WH-like_DNA-bd_sf"/>
</dbReference>
<dbReference type="PANTHER" id="PTHR11932">
    <property type="entry name" value="CULLIN"/>
    <property type="match status" value="1"/>
</dbReference>
<dbReference type="InterPro" id="IPR045093">
    <property type="entry name" value="Cullin"/>
</dbReference>
<keyword evidence="2" id="KW-1017">Isopeptide bond</keyword>
<dbReference type="EMBL" id="MTYJ01000058">
    <property type="protein sequence ID" value="OQV17685.1"/>
    <property type="molecule type" value="Genomic_DNA"/>
</dbReference>
<accession>A0A1W0WR51</accession>
<dbReference type="AlphaFoldDB" id="A0A1W0WR51"/>
<keyword evidence="8" id="KW-1185">Reference proteome</keyword>
<gene>
    <name evidence="7" type="ORF">BV898_08307</name>
</gene>
<dbReference type="InterPro" id="IPR059120">
    <property type="entry name" value="Cullin-like_AB"/>
</dbReference>
<proteinExistence type="inferred from homology"/>
<dbReference type="SMART" id="SM00884">
    <property type="entry name" value="Cullin_Nedd8"/>
    <property type="match status" value="1"/>
</dbReference>
<dbReference type="InterPro" id="IPR001373">
    <property type="entry name" value="Cullin_N"/>
</dbReference>
<dbReference type="SUPFAM" id="SSF46785">
    <property type="entry name" value="Winged helix' DNA-binding domain"/>
    <property type="match status" value="1"/>
</dbReference>
<dbReference type="SMART" id="SM00182">
    <property type="entry name" value="CULLIN"/>
    <property type="match status" value="1"/>
</dbReference>
<dbReference type="Gene3D" id="3.30.230.130">
    <property type="entry name" value="Cullin, Chain C, Domain 2"/>
    <property type="match status" value="1"/>
</dbReference>
<dbReference type="InterPro" id="IPR036390">
    <property type="entry name" value="WH_DNA-bd_sf"/>
</dbReference>
<dbReference type="Gene3D" id="1.20.1310.10">
    <property type="entry name" value="Cullin Repeats"/>
    <property type="match status" value="2"/>
</dbReference>
<dbReference type="InterPro" id="IPR016158">
    <property type="entry name" value="Cullin_homology"/>
</dbReference>
<evidence type="ECO:0000259" key="6">
    <source>
        <dbReference type="PROSITE" id="PS50069"/>
    </source>
</evidence>
<dbReference type="InterPro" id="IPR016159">
    <property type="entry name" value="Cullin_repeat-like_dom_sf"/>
</dbReference>
<dbReference type="SUPFAM" id="SSF75632">
    <property type="entry name" value="Cullin homology domain"/>
    <property type="match status" value="1"/>
</dbReference>
<dbReference type="FunFam" id="1.10.10.10:FF:000014">
    <property type="entry name" value="Cullin 1"/>
    <property type="match status" value="1"/>
</dbReference>
<evidence type="ECO:0000256" key="3">
    <source>
        <dbReference type="ARBA" id="ARBA00022843"/>
    </source>
</evidence>
<dbReference type="Pfam" id="PF00888">
    <property type="entry name" value="Cullin"/>
    <property type="match status" value="1"/>
</dbReference>
<protein>
    <submittedName>
        <fullName evidence="7">Cullin-3-B</fullName>
    </submittedName>
</protein>
<dbReference type="OrthoDB" id="27073at2759"/>
<dbReference type="Pfam" id="PF26557">
    <property type="entry name" value="Cullin_AB"/>
    <property type="match status" value="1"/>
</dbReference>